<evidence type="ECO:0000313" key="13">
    <source>
        <dbReference type="Proteomes" id="UP000694886"/>
    </source>
</evidence>
<organism evidence="13 14">
    <name type="scientific">Theobroma cacao</name>
    <name type="common">Cacao</name>
    <name type="synonym">Cocoa</name>
    <dbReference type="NCBI Taxonomy" id="3641"/>
    <lineage>
        <taxon>Eukaryota</taxon>
        <taxon>Viridiplantae</taxon>
        <taxon>Streptophyta</taxon>
        <taxon>Embryophyta</taxon>
        <taxon>Tracheophyta</taxon>
        <taxon>Spermatophyta</taxon>
        <taxon>Magnoliopsida</taxon>
        <taxon>eudicotyledons</taxon>
        <taxon>Gunneridae</taxon>
        <taxon>Pentapetalae</taxon>
        <taxon>rosids</taxon>
        <taxon>malvids</taxon>
        <taxon>Malvales</taxon>
        <taxon>Malvaceae</taxon>
        <taxon>Byttnerioideae</taxon>
        <taxon>Theobroma</taxon>
    </lineage>
</organism>
<dbReference type="Gramene" id="Tc07v2_t001790.2">
    <property type="protein sequence ID" value="Tc07v2_p001790.2"/>
    <property type="gene ID" value="Tc07v2_g001790"/>
</dbReference>
<keyword evidence="3" id="KW-0433">Leucine-rich repeat</keyword>
<comment type="similarity">
    <text evidence="2">Belongs to the RLP family.</text>
</comment>
<evidence type="ECO:0000256" key="7">
    <source>
        <dbReference type="ARBA" id="ARBA00022989"/>
    </source>
</evidence>
<dbReference type="Pfam" id="PF08263">
    <property type="entry name" value="LRRNT_2"/>
    <property type="match status" value="1"/>
</dbReference>
<dbReference type="PANTHER" id="PTHR48056">
    <property type="entry name" value="LRR RECEPTOR-LIKE SERINE/THREONINE-PROTEIN KINASE-RELATED"/>
    <property type="match status" value="1"/>
</dbReference>
<evidence type="ECO:0000259" key="12">
    <source>
        <dbReference type="Pfam" id="PF08263"/>
    </source>
</evidence>
<name>A0AB32WN37_THECC</name>
<gene>
    <name evidence="14" type="primary">LOC18593344</name>
</gene>
<dbReference type="GeneID" id="18593344"/>
<dbReference type="InterPro" id="IPR032675">
    <property type="entry name" value="LRR_dom_sf"/>
</dbReference>
<sequence length="373" mass="41260">MSNKEAKAHSLLFMFMFLFVLNFSLSQVDDLELLLSFKSSINDPSGFLSNWNSSTPLCMWHGITCNNFSRVKVIDLVKKNISGIISSSIFHLVEIETINLSNNQLLGEIPKDLASSVSLLYLNFSNNHLTGEVPKFSFSLEILDLWGNLLSGKIPSQIGACSNLQELDLGGNNLEGRIPSCISNISRLQILTLACNKLVGRIPRALTKMKSLKWISFGYNNFSGEIPQELVGLVSLSFLDLAYNNLSGQIPSSLGNLTNLQHLLLFGNKLTGPIPQGKQFNTFENGSYEGNLALCGFPLLKACNNDGRKQSPSFLKEADDSETKINFGWKVVLIGYGCGLIFGVVVGYVTFKNGEPKWFVTLYHVKYHGKGRR</sequence>
<dbReference type="Pfam" id="PF13855">
    <property type="entry name" value="LRR_8"/>
    <property type="match status" value="1"/>
</dbReference>
<dbReference type="GO" id="GO:0016020">
    <property type="term" value="C:membrane"/>
    <property type="evidence" value="ECO:0007669"/>
    <property type="project" value="UniProtKB-SubCell"/>
</dbReference>
<evidence type="ECO:0000256" key="9">
    <source>
        <dbReference type="ARBA" id="ARBA00023180"/>
    </source>
</evidence>
<feature type="transmembrane region" description="Helical" evidence="10">
    <location>
        <begin position="327"/>
        <end position="351"/>
    </location>
</feature>
<keyword evidence="7 10" id="KW-1133">Transmembrane helix</keyword>
<evidence type="ECO:0000256" key="5">
    <source>
        <dbReference type="ARBA" id="ARBA00022729"/>
    </source>
</evidence>
<keyword evidence="6" id="KW-0677">Repeat</keyword>
<dbReference type="Gene3D" id="3.80.10.10">
    <property type="entry name" value="Ribonuclease Inhibitor"/>
    <property type="match status" value="2"/>
</dbReference>
<feature type="signal peptide" evidence="11">
    <location>
        <begin position="1"/>
        <end position="26"/>
    </location>
</feature>
<dbReference type="SUPFAM" id="SSF52058">
    <property type="entry name" value="L domain-like"/>
    <property type="match status" value="1"/>
</dbReference>
<dbReference type="InterPro" id="IPR050647">
    <property type="entry name" value="Plant_LRR-RLKs"/>
</dbReference>
<evidence type="ECO:0000256" key="6">
    <source>
        <dbReference type="ARBA" id="ARBA00022737"/>
    </source>
</evidence>
<comment type="subcellular location">
    <subcellularLocation>
        <location evidence="1">Membrane</location>
        <topology evidence="1">Single-pass type I membrane protein</topology>
    </subcellularLocation>
</comment>
<evidence type="ECO:0000256" key="11">
    <source>
        <dbReference type="SAM" id="SignalP"/>
    </source>
</evidence>
<evidence type="ECO:0000256" key="4">
    <source>
        <dbReference type="ARBA" id="ARBA00022692"/>
    </source>
</evidence>
<dbReference type="FunFam" id="3.80.10.10:FF:000111">
    <property type="entry name" value="LRR receptor-like serine/threonine-protein kinase ERECTA"/>
    <property type="match status" value="1"/>
</dbReference>
<dbReference type="Proteomes" id="UP000694886">
    <property type="component" value="Chromosome 7"/>
</dbReference>
<evidence type="ECO:0000256" key="10">
    <source>
        <dbReference type="SAM" id="Phobius"/>
    </source>
</evidence>
<keyword evidence="5 11" id="KW-0732">Signal</keyword>
<evidence type="ECO:0000313" key="14">
    <source>
        <dbReference type="RefSeq" id="XP_017979605.1"/>
    </source>
</evidence>
<dbReference type="Pfam" id="PF00560">
    <property type="entry name" value="LRR_1"/>
    <property type="match status" value="5"/>
</dbReference>
<dbReference type="InterPro" id="IPR001611">
    <property type="entry name" value="Leu-rich_rpt"/>
</dbReference>
<dbReference type="RefSeq" id="XP_017979605.1">
    <property type="nucleotide sequence ID" value="XM_018124116.1"/>
</dbReference>
<keyword evidence="9" id="KW-0325">Glycoprotein</keyword>
<feature type="chain" id="PRO_5044308475" evidence="11">
    <location>
        <begin position="27"/>
        <end position="373"/>
    </location>
</feature>
<dbReference type="FunFam" id="3.80.10.10:FF:000275">
    <property type="entry name" value="Leucine-rich repeat receptor-like protein kinase"/>
    <property type="match status" value="1"/>
</dbReference>
<evidence type="ECO:0000256" key="2">
    <source>
        <dbReference type="ARBA" id="ARBA00009592"/>
    </source>
</evidence>
<evidence type="ECO:0000256" key="1">
    <source>
        <dbReference type="ARBA" id="ARBA00004479"/>
    </source>
</evidence>
<accession>A0AB32WN37</accession>
<dbReference type="PANTHER" id="PTHR48056:SF57">
    <property type="entry name" value="LEUCINE-RICH REPEAT-CONTAINING N-TERMINAL PLANT-TYPE DOMAIN-CONTAINING PROTEIN"/>
    <property type="match status" value="1"/>
</dbReference>
<dbReference type="AlphaFoldDB" id="A0AB32WN37"/>
<feature type="domain" description="Leucine-rich repeat-containing N-terminal plant-type" evidence="12">
    <location>
        <begin position="29"/>
        <end position="66"/>
    </location>
</feature>
<keyword evidence="8 10" id="KW-0472">Membrane</keyword>
<dbReference type="InterPro" id="IPR013210">
    <property type="entry name" value="LRR_N_plant-typ"/>
</dbReference>
<reference evidence="14" key="2">
    <citation type="submission" date="2025-08" db="UniProtKB">
        <authorList>
            <consortium name="RefSeq"/>
        </authorList>
    </citation>
    <scope>IDENTIFICATION</scope>
</reference>
<evidence type="ECO:0000256" key="8">
    <source>
        <dbReference type="ARBA" id="ARBA00023136"/>
    </source>
</evidence>
<protein>
    <submittedName>
        <fullName evidence="14">Probably inactive leucine-rich repeat receptor-like protein kinase At2g25790 isoform X2</fullName>
    </submittedName>
</protein>
<reference evidence="13" key="1">
    <citation type="journal article" date="1997" name="Nucleic Acids Res.">
        <title>tRNAscan-SE: a program for improved detection of transfer RNA genes in genomic sequence.</title>
        <authorList>
            <person name="Lowe T.M."/>
            <person name="Eddy S.R."/>
        </authorList>
    </citation>
    <scope>NUCLEOTIDE SEQUENCE [LARGE SCALE GENOMIC DNA]</scope>
    <source>
        <strain evidence="13">r\B97-61/B2</strain>
    </source>
</reference>
<evidence type="ECO:0000256" key="3">
    <source>
        <dbReference type="ARBA" id="ARBA00022614"/>
    </source>
</evidence>
<keyword evidence="4 10" id="KW-0812">Transmembrane</keyword>
<proteinExistence type="inferred from homology"/>